<dbReference type="Proteomes" id="UP001166286">
    <property type="component" value="Unassembled WGS sequence"/>
</dbReference>
<dbReference type="GO" id="GO:0006633">
    <property type="term" value="P:fatty acid biosynthetic process"/>
    <property type="evidence" value="ECO:0007669"/>
    <property type="project" value="InterPro"/>
</dbReference>
<dbReference type="Pfam" id="PF08240">
    <property type="entry name" value="ADH_N"/>
    <property type="match status" value="1"/>
</dbReference>
<dbReference type="InterPro" id="IPR016036">
    <property type="entry name" value="Malonyl_transacylase_ACP-bd"/>
</dbReference>
<reference evidence="13" key="1">
    <citation type="submission" date="2023-03" db="EMBL/GenBank/DDBJ databases">
        <title>Complete genome of Cladonia borealis.</title>
        <authorList>
            <person name="Park H."/>
        </authorList>
    </citation>
    <scope>NUCLEOTIDE SEQUENCE</scope>
    <source>
        <strain evidence="13">ANT050790</strain>
    </source>
</reference>
<dbReference type="InterPro" id="IPR042104">
    <property type="entry name" value="PKS_dehydratase_sf"/>
</dbReference>
<dbReference type="Pfam" id="PF02801">
    <property type="entry name" value="Ketoacyl-synt_C"/>
    <property type="match status" value="1"/>
</dbReference>
<dbReference type="GO" id="GO:0030639">
    <property type="term" value="P:polyketide biosynthetic process"/>
    <property type="evidence" value="ECO:0007669"/>
    <property type="project" value="UniProtKB-ARBA"/>
</dbReference>
<keyword evidence="6" id="KW-0511">Multifunctional enzyme</keyword>
<dbReference type="EMBL" id="JAFEKC020000013">
    <property type="protein sequence ID" value="KAK0511581.1"/>
    <property type="molecule type" value="Genomic_DNA"/>
</dbReference>
<dbReference type="PANTHER" id="PTHR43775">
    <property type="entry name" value="FATTY ACID SYNTHASE"/>
    <property type="match status" value="1"/>
</dbReference>
<dbReference type="FunFam" id="3.40.50.720:FF:000209">
    <property type="entry name" value="Polyketide synthase Pks12"/>
    <property type="match status" value="1"/>
</dbReference>
<dbReference type="Gene3D" id="3.40.366.10">
    <property type="entry name" value="Malonyl-Coenzyme A Acyl Carrier Protein, domain 2"/>
    <property type="match status" value="1"/>
</dbReference>
<feature type="active site" description="Proton donor; for dehydratase activity" evidence="8">
    <location>
        <position position="1238"/>
    </location>
</feature>
<dbReference type="PROSITE" id="PS52004">
    <property type="entry name" value="KS3_2"/>
    <property type="match status" value="1"/>
</dbReference>
<dbReference type="SUPFAM" id="SSF53901">
    <property type="entry name" value="Thiolase-like"/>
    <property type="match status" value="1"/>
</dbReference>
<feature type="region of interest" description="Disordered" evidence="9">
    <location>
        <begin position="486"/>
        <end position="510"/>
    </location>
</feature>
<dbReference type="CDD" id="cd05274">
    <property type="entry name" value="KR_FAS_SDR_x"/>
    <property type="match status" value="1"/>
</dbReference>
<dbReference type="InterPro" id="IPR036736">
    <property type="entry name" value="ACP-like_sf"/>
</dbReference>
<dbReference type="InterPro" id="IPR032821">
    <property type="entry name" value="PKS_assoc"/>
</dbReference>
<dbReference type="InterPro" id="IPR013217">
    <property type="entry name" value="Methyltransf_12"/>
</dbReference>
<feature type="region of interest" description="Disordered" evidence="9">
    <location>
        <begin position="303"/>
        <end position="322"/>
    </location>
</feature>
<evidence type="ECO:0000256" key="4">
    <source>
        <dbReference type="ARBA" id="ARBA00022857"/>
    </source>
</evidence>
<evidence type="ECO:0000259" key="12">
    <source>
        <dbReference type="PROSITE" id="PS52019"/>
    </source>
</evidence>
<evidence type="ECO:0000256" key="9">
    <source>
        <dbReference type="SAM" id="MobiDB-lite"/>
    </source>
</evidence>
<dbReference type="InterPro" id="IPR036291">
    <property type="entry name" value="NAD(P)-bd_dom_sf"/>
</dbReference>
<evidence type="ECO:0000256" key="3">
    <source>
        <dbReference type="ARBA" id="ARBA00022679"/>
    </source>
</evidence>
<dbReference type="Pfam" id="PF23297">
    <property type="entry name" value="ACP_SdgA_C"/>
    <property type="match status" value="1"/>
</dbReference>
<dbReference type="SUPFAM" id="SSF50129">
    <property type="entry name" value="GroES-like"/>
    <property type="match status" value="1"/>
</dbReference>
<evidence type="ECO:0000256" key="1">
    <source>
        <dbReference type="ARBA" id="ARBA00022450"/>
    </source>
</evidence>
<dbReference type="InterPro" id="IPR013154">
    <property type="entry name" value="ADH-like_N"/>
</dbReference>
<dbReference type="Pfam" id="PF16197">
    <property type="entry name" value="KAsynt_C_assoc"/>
    <property type="match status" value="1"/>
</dbReference>
<dbReference type="Gene3D" id="3.40.47.10">
    <property type="match status" value="1"/>
</dbReference>
<dbReference type="InterPro" id="IPR001227">
    <property type="entry name" value="Ac_transferase_dom_sf"/>
</dbReference>
<organism evidence="13 14">
    <name type="scientific">Cladonia borealis</name>
    <dbReference type="NCBI Taxonomy" id="184061"/>
    <lineage>
        <taxon>Eukaryota</taxon>
        <taxon>Fungi</taxon>
        <taxon>Dikarya</taxon>
        <taxon>Ascomycota</taxon>
        <taxon>Pezizomycotina</taxon>
        <taxon>Lecanoromycetes</taxon>
        <taxon>OSLEUM clade</taxon>
        <taxon>Lecanoromycetidae</taxon>
        <taxon>Lecanorales</taxon>
        <taxon>Lecanorineae</taxon>
        <taxon>Cladoniaceae</taxon>
        <taxon>Cladonia</taxon>
    </lineage>
</organism>
<dbReference type="Pfam" id="PF13602">
    <property type="entry name" value="ADH_zinc_N_2"/>
    <property type="match status" value="1"/>
</dbReference>
<feature type="active site" description="Proton acceptor; for dehydratase activity" evidence="8">
    <location>
        <position position="1042"/>
    </location>
</feature>
<dbReference type="InterPro" id="IPR002364">
    <property type="entry name" value="Quin_OxRdtase/zeta-crystal_CS"/>
</dbReference>
<dbReference type="GO" id="GO:0004312">
    <property type="term" value="F:fatty acid synthase activity"/>
    <property type="evidence" value="ECO:0007669"/>
    <property type="project" value="TreeGrafter"/>
</dbReference>
<evidence type="ECO:0000256" key="5">
    <source>
        <dbReference type="ARBA" id="ARBA00023002"/>
    </source>
</evidence>
<dbReference type="InterPro" id="IPR049900">
    <property type="entry name" value="PKS_mFAS_DH"/>
</dbReference>
<dbReference type="PROSITE" id="PS52019">
    <property type="entry name" value="PKS_MFAS_DH"/>
    <property type="match status" value="1"/>
</dbReference>
<dbReference type="Pfam" id="PF08242">
    <property type="entry name" value="Methyltransf_12"/>
    <property type="match status" value="1"/>
</dbReference>
<feature type="domain" description="Carrier" evidence="10">
    <location>
        <begin position="2541"/>
        <end position="2618"/>
    </location>
</feature>
<evidence type="ECO:0000256" key="6">
    <source>
        <dbReference type="ARBA" id="ARBA00023268"/>
    </source>
</evidence>
<dbReference type="Gene3D" id="3.40.50.720">
    <property type="entry name" value="NAD(P)-binding Rossmann-like Domain"/>
    <property type="match status" value="2"/>
</dbReference>
<dbReference type="Pfam" id="PF23114">
    <property type="entry name" value="NAD-bd_HRPKS_sdrA"/>
    <property type="match status" value="1"/>
</dbReference>
<name>A0AA39R1A0_9LECA</name>
<dbReference type="Gene3D" id="3.10.129.110">
    <property type="entry name" value="Polyketide synthase dehydratase"/>
    <property type="match status" value="1"/>
</dbReference>
<keyword evidence="5" id="KW-0560">Oxidoreductase</keyword>
<protein>
    <recommendedName>
        <fullName evidence="15">Polyketide synthase</fullName>
    </recommendedName>
</protein>
<dbReference type="CDD" id="cd05195">
    <property type="entry name" value="enoyl_red"/>
    <property type="match status" value="1"/>
</dbReference>
<feature type="domain" description="Ketosynthase family 3 (KS3)" evidence="11">
    <location>
        <begin position="40"/>
        <end position="465"/>
    </location>
</feature>
<dbReference type="Gene3D" id="1.10.1200.10">
    <property type="entry name" value="ACP-like"/>
    <property type="match status" value="1"/>
</dbReference>
<feature type="region of interest" description="C-terminal hotdog fold" evidence="8">
    <location>
        <begin position="1172"/>
        <end position="1327"/>
    </location>
</feature>
<dbReference type="InterPro" id="IPR016039">
    <property type="entry name" value="Thiolase-like"/>
</dbReference>
<dbReference type="InterPro" id="IPR009081">
    <property type="entry name" value="PP-bd_ACP"/>
</dbReference>
<feature type="region of interest" description="N-terminal hotdog fold" evidence="8">
    <location>
        <begin position="1010"/>
        <end position="1143"/>
    </location>
</feature>
<dbReference type="GO" id="GO:0031177">
    <property type="term" value="F:phosphopantetheine binding"/>
    <property type="evidence" value="ECO:0007669"/>
    <property type="project" value="InterPro"/>
</dbReference>
<dbReference type="PROSITE" id="PS00012">
    <property type="entry name" value="PHOSPHOPANTETHEINE"/>
    <property type="match status" value="1"/>
</dbReference>
<evidence type="ECO:0000256" key="7">
    <source>
        <dbReference type="ARBA" id="ARBA00023315"/>
    </source>
</evidence>
<dbReference type="GO" id="GO:1901336">
    <property type="term" value="P:lactone biosynthetic process"/>
    <property type="evidence" value="ECO:0007669"/>
    <property type="project" value="UniProtKB-ARBA"/>
</dbReference>
<dbReference type="InterPro" id="IPR006162">
    <property type="entry name" value="Ppantetheine_attach_site"/>
</dbReference>
<dbReference type="Pfam" id="PF00109">
    <property type="entry name" value="ketoacyl-synt"/>
    <property type="match status" value="1"/>
</dbReference>
<evidence type="ECO:0000256" key="8">
    <source>
        <dbReference type="PROSITE-ProRule" id="PRU01363"/>
    </source>
</evidence>
<dbReference type="Pfam" id="PF08659">
    <property type="entry name" value="KR"/>
    <property type="match status" value="1"/>
</dbReference>
<dbReference type="PANTHER" id="PTHR43775:SF29">
    <property type="entry name" value="ASPERFURANONE POLYKETIDE SYNTHASE AFOG-RELATED"/>
    <property type="match status" value="1"/>
</dbReference>
<keyword evidence="2" id="KW-0597">Phosphoprotein</keyword>
<dbReference type="SMART" id="SM00827">
    <property type="entry name" value="PKS_AT"/>
    <property type="match status" value="1"/>
</dbReference>
<dbReference type="InterPro" id="IPR020841">
    <property type="entry name" value="PKS_Beta-ketoAc_synthase_dom"/>
</dbReference>
<dbReference type="InterPro" id="IPR020807">
    <property type="entry name" value="PKS_DH"/>
</dbReference>
<dbReference type="SUPFAM" id="SSF53335">
    <property type="entry name" value="S-adenosyl-L-methionine-dependent methyltransferases"/>
    <property type="match status" value="1"/>
</dbReference>
<evidence type="ECO:0000256" key="2">
    <source>
        <dbReference type="ARBA" id="ARBA00022553"/>
    </source>
</evidence>
<dbReference type="InterPro" id="IPR050091">
    <property type="entry name" value="PKS_NRPS_Biosynth_Enz"/>
</dbReference>
<feature type="domain" description="PKS/mFAS DH" evidence="12">
    <location>
        <begin position="1010"/>
        <end position="1327"/>
    </location>
</feature>
<accession>A0AA39R1A0</accession>
<keyword evidence="7" id="KW-0012">Acyltransferase</keyword>
<dbReference type="InterPro" id="IPR011032">
    <property type="entry name" value="GroES-like_sf"/>
</dbReference>
<keyword evidence="4" id="KW-0521">NADP</keyword>
<proteinExistence type="predicted"/>
<dbReference type="SMART" id="SM00825">
    <property type="entry name" value="PKS_KS"/>
    <property type="match status" value="1"/>
</dbReference>
<dbReference type="InterPro" id="IPR013968">
    <property type="entry name" value="PKS_KR"/>
</dbReference>
<dbReference type="InterPro" id="IPR014031">
    <property type="entry name" value="Ketoacyl_synth_C"/>
</dbReference>
<dbReference type="PROSITE" id="PS50075">
    <property type="entry name" value="CARRIER"/>
    <property type="match status" value="1"/>
</dbReference>
<dbReference type="InterPro" id="IPR014030">
    <property type="entry name" value="Ketoacyl_synth_N"/>
</dbReference>
<dbReference type="InterPro" id="IPR018201">
    <property type="entry name" value="Ketoacyl_synth_AS"/>
</dbReference>
<dbReference type="InterPro" id="IPR016035">
    <property type="entry name" value="Acyl_Trfase/lysoPLipase"/>
</dbReference>
<dbReference type="SMART" id="SM00829">
    <property type="entry name" value="PKS_ER"/>
    <property type="match status" value="1"/>
</dbReference>
<dbReference type="SUPFAM" id="SSF47336">
    <property type="entry name" value="ACP-like"/>
    <property type="match status" value="1"/>
</dbReference>
<dbReference type="GO" id="GO:0016491">
    <property type="term" value="F:oxidoreductase activity"/>
    <property type="evidence" value="ECO:0007669"/>
    <property type="project" value="UniProtKB-KW"/>
</dbReference>
<dbReference type="GO" id="GO:0008270">
    <property type="term" value="F:zinc ion binding"/>
    <property type="evidence" value="ECO:0007669"/>
    <property type="project" value="InterPro"/>
</dbReference>
<dbReference type="InterPro" id="IPR020843">
    <property type="entry name" value="ER"/>
</dbReference>
<feature type="region of interest" description="Disordered" evidence="9">
    <location>
        <begin position="1"/>
        <end position="30"/>
    </location>
</feature>
<dbReference type="CDD" id="cd02440">
    <property type="entry name" value="AdoMet_MTases"/>
    <property type="match status" value="1"/>
</dbReference>
<feature type="compositionally biased region" description="Polar residues" evidence="9">
    <location>
        <begin position="14"/>
        <end position="29"/>
    </location>
</feature>
<gene>
    <name evidence="13" type="ORF">JMJ35_006154</name>
</gene>
<dbReference type="GO" id="GO:0004315">
    <property type="term" value="F:3-oxoacyl-[acyl-carrier-protein] synthase activity"/>
    <property type="evidence" value="ECO:0007669"/>
    <property type="project" value="InterPro"/>
</dbReference>
<dbReference type="InterPro" id="IPR057326">
    <property type="entry name" value="KR_dom"/>
</dbReference>
<dbReference type="SUPFAM" id="SSF51735">
    <property type="entry name" value="NAD(P)-binding Rossmann-fold domains"/>
    <property type="match status" value="2"/>
</dbReference>
<evidence type="ECO:0000313" key="13">
    <source>
        <dbReference type="EMBL" id="KAK0511581.1"/>
    </source>
</evidence>
<dbReference type="SUPFAM" id="SSF55048">
    <property type="entry name" value="Probable ACP-binding domain of malonyl-CoA ACP transacylase"/>
    <property type="match status" value="1"/>
</dbReference>
<dbReference type="Gene3D" id="3.40.50.150">
    <property type="entry name" value="Vaccinia Virus protein VP39"/>
    <property type="match status" value="1"/>
</dbReference>
<dbReference type="InterPro" id="IPR014043">
    <property type="entry name" value="Acyl_transferase_dom"/>
</dbReference>
<dbReference type="InterPro" id="IPR049551">
    <property type="entry name" value="PKS_DH_C"/>
</dbReference>
<dbReference type="SMART" id="SM00822">
    <property type="entry name" value="PKS_KR"/>
    <property type="match status" value="1"/>
</dbReference>
<sequence length="2626" mass="286855">MAPGILLSEPAHNYSHSSPDYSSAGSTPDTRTDAFRQEIVEPIAVVGLSLKFPQDATSPEAFWKMIMEKRCAMTEIPADRLETDSFYGTDKSRNDTISVRGGHFLEEAPALFDAPFFSITSAEAASMDVQQRALLETAYRALENAGMPLEKVNGSKTSVHTGSFADDYRLMTLKDQEGLPKHAATGASISILANRLSWFFNFSGPSVHLDSACSSSMMALDMACQGLRNGDSNMALVAGSNTIWALEPYLILANMNFLSPDSRCYSFDHRANGYARGEGFGVLILKRLADAIEDGDSIRAVIRSTGSNSDGRTPGITQPSRDAQERLIKETYEKAGLDLRATRFFEAHGTGTPVGDPIEAGAIGGAFGKYRSPDEPLYVGAVKSNVGHLEGASGVAGVIKTILALEKGIIPPNSNFEQLNPKIDAPSLNLRFPTQAMPWPTGGLRRASVNSFGFGGSNAHVVLDDAYNFLKNHGLRGFHHTVADPPSPEQLSRALGTSPPLALENGTRPEGGAELRFDELRPSLLVWSAADEGGLDRIAKTYSEHFKALSLPPGQDNQYMSDLAFTLAARRSALPWKSFAVIHSLSQLQNAGVSLSKAVRSSKKLGLAYIFTGQGAQFAGMGRELLVYPVYKRTLQRAELYLHDMGCSWSLMDELLKEKGLSNVNGPEFSQPLCTVLQIALVELLRSFSITPTAVVGHSSGEIAAAYCTGALSLRAACKVAYSRGRLAAQLAKTAMVKGSMLAVGLPESKVGRYLSKVALRFKHAGLVVACINSPKNVTISGDEEQIDAVKDLLDEDSIFARKLQVEVAYHSPHMNQIAHEYLLDMGDLEMGETLRGCQLMVSSVTNRPANVKELCQADYWVKNMTSPVRFCEAVTQLASASAKSQKKKLGGASKDTVTIYDLLELGPHSALAGPTKDILKTVSRGEEVIYASSLTRNVSALDTTLSAAGRLHCLGYPVKVANVNLIEATKTTDRMTLTDLPEYRFDHSQAYWNESRISKDLRLRKHPRLDLLGTQSVDWNPLEARWRKFIRSSETPWVEDHVVNGSVIYPAAGMLVMAVEGARQLADASRVIKGIRIRDAAFQRALNVPSTNEGVESQLCMRPLQDAFDKDSLKYDFKICMLEDGAWGENCRGTIQVEYADDETEVDGGSEAVACLQRYKDLYGERVRGCERIVESKLIYDHFRNIGLEFGAAFRTLRNISCNDKGDAVGEVTAFKWTSQDGMNQPQPHLIHPTTLDGLIQLALVGLTKGAQDTIPATVPTRVTNLWLSASGLAFPETTSLQASSNHLSTGYRQTESSIFAVDKAGQLVASMSVLETTNVDQRDASSDTQSAQRQLCYNMDWKPDINLLPTKQAQAYWEVGTAQKPEPVDFYQDLRFFLFSAIVKTLPGLERTNVHEARRHYVDWMRLQVERYDSGHLAHAGPDWSAKLHDTAYQNALCQRIETSCNEGKFYVEVVRNLPQILQGEVDPLAVLFQGDLAKNYYLEINTRLSSQFAKLIDLLCHKVPGLKVLEVGAGTGGTTAHIMAPLFTHGVGEQGTPRCSQYDFTDISPAFFEKAQEDFKDYASRMKYKVLDIERDVLQQGFETKSYDLVVAANVLHATKHLDVTLKHVHTLLKPGGKLVLLEQTGDFARGGFAFGLLPGWWLSADGYRTWGPTMTPQKWDNVLKINGFAGTEYVLNDYRDSRCQELSVIVSSALEPSPPRPSFPKTIILATEDSLIQHEVALRLRDALYSKCSPTCEIATLEEAVALPDLSERFCIVLPELESPFLSQLAQNSFTHLQSALTSVQGIIWVSKGGGVPAETPEYQVADGLLRTLRTENAMLKAVTLALDPSNISTESAAETIFKVLESTLSKDINEFEIEYLEMDGVLHINRVVEANYMNQFIQKVTRPQESLKQPFGAAGLPPLALNFQTPGLLDSLRFIEDSTAAKPLLYNEVEIEVRATGVNFMDCLTALGRINQTEIGGECAGVVTRVGSECDLVPGDRVCGIVFDCFKSFARSDAQTLMRIPDELSFIDAAALPMNYTTAHHALVETGRLLKGETILIHAAAGGTGQAAVQLAKNIGAEIFVTVGSESKRKLLMDLYGIPKDHIFYSRNTTFAQGVMRMTQNRGVDVVLNSLAGEGLNATWECIASFGRFVEIGKRDIHSHSRLDMFQFAKNVSFSAVDIFGMSRERPGLVRKSLSAVMALVAEKKVCASQPLNTYAVSQIEDAFRYMQSGKNVGKIVVDMKKDDQVLTVLNTKPSYYFEPRATYVLAGGFGGLARRTARWMASRGARNLILLSRSGPRTDAAALLLQELRAQNVYVEAPACDITSSEALTRILTALAEKMPPIKGCIQGAMVLKDAVFEKMTFDDWRTALAPKLDGSRNLHELLPSGLDFFIMLSSVVGIHGSAGQANYASGGTYQDSLARHRISKGEKATVFDLGWMASDGIIAESEFLSKAFETSGVMMPIDSTEYLALLDYYCSPSREVATPLASQIMVGLETPAALQAKGADVPALLQRPTFRHMHQMGIDETFTAIGSSEGTTNYAVAFTNAGSAAEAGEVVVEGLTHKLSKALSIPPGDIDTSKPLHSYGVDSLLAVELRSWFAKELKADVAIFEIMGGASFAAVAAAVASKSSFRQASWD</sequence>
<dbReference type="Pfam" id="PF00698">
    <property type="entry name" value="Acyl_transf_1"/>
    <property type="match status" value="1"/>
</dbReference>
<dbReference type="InterPro" id="IPR049552">
    <property type="entry name" value="PKS_DH_N"/>
</dbReference>
<keyword evidence="14" id="KW-1185">Reference proteome</keyword>
<comment type="caution">
    <text evidence="13">The sequence shown here is derived from an EMBL/GenBank/DDBJ whole genome shotgun (WGS) entry which is preliminary data.</text>
</comment>
<dbReference type="InterPro" id="IPR029063">
    <property type="entry name" value="SAM-dependent_MTases_sf"/>
</dbReference>
<dbReference type="InterPro" id="IPR020806">
    <property type="entry name" value="PKS_PP-bd"/>
</dbReference>
<dbReference type="CDD" id="cd00833">
    <property type="entry name" value="PKS"/>
    <property type="match status" value="1"/>
</dbReference>
<evidence type="ECO:0008006" key="15">
    <source>
        <dbReference type="Google" id="ProtNLM"/>
    </source>
</evidence>
<evidence type="ECO:0000259" key="10">
    <source>
        <dbReference type="PROSITE" id="PS50075"/>
    </source>
</evidence>
<dbReference type="Gene3D" id="3.90.180.10">
    <property type="entry name" value="Medium-chain alcohol dehydrogenases, catalytic domain"/>
    <property type="match status" value="1"/>
</dbReference>
<feature type="compositionally biased region" description="Polar residues" evidence="9">
    <location>
        <begin position="304"/>
        <end position="321"/>
    </location>
</feature>
<evidence type="ECO:0000259" key="11">
    <source>
        <dbReference type="PROSITE" id="PS52004"/>
    </source>
</evidence>
<dbReference type="Pfam" id="PF14765">
    <property type="entry name" value="PS-DH"/>
    <property type="match status" value="1"/>
</dbReference>
<dbReference type="SUPFAM" id="SSF52151">
    <property type="entry name" value="FabD/lysophospholipase-like"/>
    <property type="match status" value="1"/>
</dbReference>
<dbReference type="SMART" id="SM00823">
    <property type="entry name" value="PKS_PP"/>
    <property type="match status" value="1"/>
</dbReference>
<evidence type="ECO:0000313" key="14">
    <source>
        <dbReference type="Proteomes" id="UP001166286"/>
    </source>
</evidence>
<dbReference type="InterPro" id="IPR056501">
    <property type="entry name" value="NAD-bd_HRPKS_sdrA"/>
</dbReference>
<dbReference type="PROSITE" id="PS01162">
    <property type="entry name" value="QOR_ZETA_CRYSTAL"/>
    <property type="match status" value="1"/>
</dbReference>
<keyword evidence="1" id="KW-0596">Phosphopantetheine</keyword>
<dbReference type="PROSITE" id="PS00606">
    <property type="entry name" value="KS3_1"/>
    <property type="match status" value="1"/>
</dbReference>
<dbReference type="Pfam" id="PF21089">
    <property type="entry name" value="PKS_DH_N"/>
    <property type="match status" value="1"/>
</dbReference>
<keyword evidence="3" id="KW-0808">Transferase</keyword>
<dbReference type="SMART" id="SM00826">
    <property type="entry name" value="PKS_DH"/>
    <property type="match status" value="1"/>
</dbReference>